<dbReference type="EMBL" id="VUJU01005818">
    <property type="protein sequence ID" value="KAF0750175.1"/>
    <property type="molecule type" value="Genomic_DNA"/>
</dbReference>
<feature type="non-terminal residue" evidence="2">
    <location>
        <position position="70"/>
    </location>
</feature>
<dbReference type="AlphaFoldDB" id="A0A6G0Y736"/>
<sequence>MEEIIENWLNDSDAELISDSDEEEVDDSDKDPDWNDGGNYEDIGEEIEVEHFENERAEVENNIQNETIQH</sequence>
<protein>
    <submittedName>
        <fullName evidence="2">PiggyBac transposable element-derived protein 5-like</fullName>
    </submittedName>
</protein>
<organism evidence="2 3">
    <name type="scientific">Aphis craccivora</name>
    <name type="common">Cowpea aphid</name>
    <dbReference type="NCBI Taxonomy" id="307492"/>
    <lineage>
        <taxon>Eukaryota</taxon>
        <taxon>Metazoa</taxon>
        <taxon>Ecdysozoa</taxon>
        <taxon>Arthropoda</taxon>
        <taxon>Hexapoda</taxon>
        <taxon>Insecta</taxon>
        <taxon>Pterygota</taxon>
        <taxon>Neoptera</taxon>
        <taxon>Paraneoptera</taxon>
        <taxon>Hemiptera</taxon>
        <taxon>Sternorrhyncha</taxon>
        <taxon>Aphidomorpha</taxon>
        <taxon>Aphidoidea</taxon>
        <taxon>Aphididae</taxon>
        <taxon>Aphidini</taxon>
        <taxon>Aphis</taxon>
        <taxon>Aphis</taxon>
    </lineage>
</organism>
<feature type="compositionally biased region" description="Acidic residues" evidence="1">
    <location>
        <begin position="12"/>
        <end position="30"/>
    </location>
</feature>
<comment type="caution">
    <text evidence="2">The sequence shown here is derived from an EMBL/GenBank/DDBJ whole genome shotgun (WGS) entry which is preliminary data.</text>
</comment>
<evidence type="ECO:0000313" key="3">
    <source>
        <dbReference type="Proteomes" id="UP000478052"/>
    </source>
</evidence>
<evidence type="ECO:0000256" key="1">
    <source>
        <dbReference type="SAM" id="MobiDB-lite"/>
    </source>
</evidence>
<proteinExistence type="predicted"/>
<accession>A0A6G0Y736</accession>
<dbReference type="Proteomes" id="UP000478052">
    <property type="component" value="Unassembled WGS sequence"/>
</dbReference>
<keyword evidence="3" id="KW-1185">Reference proteome</keyword>
<gene>
    <name evidence="2" type="ORF">FWK35_00020897</name>
</gene>
<reference evidence="2 3" key="1">
    <citation type="submission" date="2019-08" db="EMBL/GenBank/DDBJ databases">
        <title>Whole genome of Aphis craccivora.</title>
        <authorList>
            <person name="Voronova N.V."/>
            <person name="Shulinski R.S."/>
            <person name="Bandarenka Y.V."/>
            <person name="Zhorov D.G."/>
            <person name="Warner D."/>
        </authorList>
    </citation>
    <scope>NUCLEOTIDE SEQUENCE [LARGE SCALE GENOMIC DNA]</scope>
    <source>
        <strain evidence="2">180601</strain>
        <tissue evidence="2">Whole Body</tissue>
    </source>
</reference>
<evidence type="ECO:0000313" key="2">
    <source>
        <dbReference type="EMBL" id="KAF0750175.1"/>
    </source>
</evidence>
<name>A0A6G0Y736_APHCR</name>
<feature type="region of interest" description="Disordered" evidence="1">
    <location>
        <begin position="1"/>
        <end position="40"/>
    </location>
</feature>